<keyword evidence="2" id="KW-1185">Reference proteome</keyword>
<reference evidence="1 2" key="1">
    <citation type="journal article" date="2018" name="Front. Plant Sci.">
        <title>Red Clover (Trifolium pratense) and Zigzag Clover (T. medium) - A Picture of Genomic Similarities and Differences.</title>
        <authorList>
            <person name="Dluhosova J."/>
            <person name="Istvanek J."/>
            <person name="Nedelnik J."/>
            <person name="Repkova J."/>
        </authorList>
    </citation>
    <scope>NUCLEOTIDE SEQUENCE [LARGE SCALE GENOMIC DNA]</scope>
    <source>
        <strain evidence="2">cv. 10/8</strain>
        <tissue evidence="1">Leaf</tissue>
    </source>
</reference>
<protein>
    <submittedName>
        <fullName evidence="1">Uncharacterized protein</fullName>
    </submittedName>
</protein>
<name>A0A392RBT5_9FABA</name>
<organism evidence="1 2">
    <name type="scientific">Trifolium medium</name>
    <dbReference type="NCBI Taxonomy" id="97028"/>
    <lineage>
        <taxon>Eukaryota</taxon>
        <taxon>Viridiplantae</taxon>
        <taxon>Streptophyta</taxon>
        <taxon>Embryophyta</taxon>
        <taxon>Tracheophyta</taxon>
        <taxon>Spermatophyta</taxon>
        <taxon>Magnoliopsida</taxon>
        <taxon>eudicotyledons</taxon>
        <taxon>Gunneridae</taxon>
        <taxon>Pentapetalae</taxon>
        <taxon>rosids</taxon>
        <taxon>fabids</taxon>
        <taxon>Fabales</taxon>
        <taxon>Fabaceae</taxon>
        <taxon>Papilionoideae</taxon>
        <taxon>50 kb inversion clade</taxon>
        <taxon>NPAAA clade</taxon>
        <taxon>Hologalegina</taxon>
        <taxon>IRL clade</taxon>
        <taxon>Trifolieae</taxon>
        <taxon>Trifolium</taxon>
    </lineage>
</organism>
<sequence>MMISAMEQHQNMNHAHPYVQYNAVAAVQPHHDVAGMHARLPAPQ</sequence>
<dbReference type="Proteomes" id="UP000265520">
    <property type="component" value="Unassembled WGS sequence"/>
</dbReference>
<proteinExistence type="predicted"/>
<comment type="caution">
    <text evidence="1">The sequence shown here is derived from an EMBL/GenBank/DDBJ whole genome shotgun (WGS) entry which is preliminary data.</text>
</comment>
<accession>A0A392RBT5</accession>
<evidence type="ECO:0000313" key="1">
    <source>
        <dbReference type="EMBL" id="MCI33484.1"/>
    </source>
</evidence>
<dbReference type="EMBL" id="LXQA010204745">
    <property type="protein sequence ID" value="MCI33484.1"/>
    <property type="molecule type" value="Genomic_DNA"/>
</dbReference>
<evidence type="ECO:0000313" key="2">
    <source>
        <dbReference type="Proteomes" id="UP000265520"/>
    </source>
</evidence>
<dbReference type="AlphaFoldDB" id="A0A392RBT5"/>